<evidence type="ECO:0000313" key="2">
    <source>
        <dbReference type="RefSeq" id="XP_073793310.1"/>
    </source>
</evidence>
<keyword evidence="2" id="KW-0675">Receptor</keyword>
<reference evidence="2" key="1">
    <citation type="submission" date="2025-08" db="UniProtKB">
        <authorList>
            <consortium name="RefSeq"/>
        </authorList>
    </citation>
    <scope>IDENTIFICATION</scope>
    <source>
        <strain evidence="2">Tuebingen</strain>
        <tissue evidence="2">Fibroblasts and whole tissue</tissue>
    </source>
</reference>
<accession>A0AC58IGF0</accession>
<name>A0AC58IGF0_DANRE</name>
<proteinExistence type="predicted"/>
<dbReference type="Proteomes" id="UP000000437">
    <property type="component" value="Chromosome 22"/>
</dbReference>
<dbReference type="RefSeq" id="XP_073793310.1">
    <property type="nucleotide sequence ID" value="XM_073937209.1"/>
</dbReference>
<sequence>MFCEEMQRCFALCRKDVFMLRDITVFFPPRFFFLPLIFFSTITTFSCLRSTENAHAKHGYHHKMATSYRKGVFDELVSVMEGDSVTLNSGVTHIQEAEEILLTQGAKNTLIAKITIKNQTVPKLNVVNERFRDRLKLDRQTGFLVITNITTEHAGVYKLDMGGVKLTPKTFNVSVYPLLLVPVLIFNSSQCSSSQYNCLVVCSVVNVSAVSLSWYKGNSLLSSISVSDLSISLSLPLEVEYQDKNTYSCMINNTISNQTTQLNVTQLCQQCKDSVSLPVLISATAATVGLLLIVAGLGIFCICRRNRKHDEKVQTREDEITYVDPIILHRKPRKSNIKEEDHVEYLPLALR</sequence>
<evidence type="ECO:0000313" key="1">
    <source>
        <dbReference type="Proteomes" id="UP000000437"/>
    </source>
</evidence>
<keyword evidence="1" id="KW-1185">Reference proteome</keyword>
<gene>
    <name evidence="2" type="primary">LOC100006469</name>
</gene>
<protein>
    <submittedName>
        <fullName evidence="2">Natural killer cell receptor 2B4 isoform X2</fullName>
    </submittedName>
</protein>
<organism evidence="1 2">
    <name type="scientific">Danio rerio</name>
    <name type="common">Zebrafish</name>
    <name type="synonym">Brachydanio rerio</name>
    <dbReference type="NCBI Taxonomy" id="7955"/>
    <lineage>
        <taxon>Eukaryota</taxon>
        <taxon>Metazoa</taxon>
        <taxon>Chordata</taxon>
        <taxon>Craniata</taxon>
        <taxon>Vertebrata</taxon>
        <taxon>Euteleostomi</taxon>
        <taxon>Actinopterygii</taxon>
        <taxon>Neopterygii</taxon>
        <taxon>Teleostei</taxon>
        <taxon>Ostariophysi</taxon>
        <taxon>Cypriniformes</taxon>
        <taxon>Danionidae</taxon>
        <taxon>Danioninae</taxon>
        <taxon>Danio</taxon>
    </lineage>
</organism>